<feature type="region of interest" description="Disordered" evidence="3">
    <location>
        <begin position="325"/>
        <end position="354"/>
    </location>
</feature>
<dbReference type="EMBL" id="JAERUA010000017">
    <property type="protein sequence ID" value="KAI1888267.1"/>
    <property type="molecule type" value="Genomic_DNA"/>
</dbReference>
<name>A0A8T3CXI8_9TELE</name>
<dbReference type="AlphaFoldDB" id="A0A8T3CXI8"/>
<evidence type="ECO:0008006" key="6">
    <source>
        <dbReference type="Google" id="ProtNLM"/>
    </source>
</evidence>
<feature type="region of interest" description="Disordered" evidence="3">
    <location>
        <begin position="291"/>
        <end position="310"/>
    </location>
</feature>
<keyword evidence="2" id="KW-0040">ANK repeat</keyword>
<comment type="caution">
    <text evidence="4">The sequence shown here is derived from an EMBL/GenBank/DDBJ whole genome shotgun (WGS) entry which is preliminary data.</text>
</comment>
<protein>
    <recommendedName>
        <fullName evidence="6">Ankyrin-2</fullName>
    </recommendedName>
</protein>
<evidence type="ECO:0000256" key="3">
    <source>
        <dbReference type="SAM" id="MobiDB-lite"/>
    </source>
</evidence>
<evidence type="ECO:0000256" key="1">
    <source>
        <dbReference type="ARBA" id="ARBA00022737"/>
    </source>
</evidence>
<dbReference type="InterPro" id="IPR051165">
    <property type="entry name" value="Multifunctional_ANK_Repeat"/>
</dbReference>
<organism evidence="4 5">
    <name type="scientific">Albula goreensis</name>
    <dbReference type="NCBI Taxonomy" id="1534307"/>
    <lineage>
        <taxon>Eukaryota</taxon>
        <taxon>Metazoa</taxon>
        <taxon>Chordata</taxon>
        <taxon>Craniata</taxon>
        <taxon>Vertebrata</taxon>
        <taxon>Euteleostomi</taxon>
        <taxon>Actinopterygii</taxon>
        <taxon>Neopterygii</taxon>
        <taxon>Teleostei</taxon>
        <taxon>Albuliformes</taxon>
        <taxon>Albulidae</taxon>
        <taxon>Albula</taxon>
    </lineage>
</organism>
<feature type="region of interest" description="Disordered" evidence="3">
    <location>
        <begin position="1"/>
        <end position="61"/>
    </location>
</feature>
<keyword evidence="5" id="KW-1185">Reference proteome</keyword>
<accession>A0A8T3CXI8</accession>
<evidence type="ECO:0000313" key="5">
    <source>
        <dbReference type="Proteomes" id="UP000829720"/>
    </source>
</evidence>
<proteinExistence type="predicted"/>
<keyword evidence="1" id="KW-0677">Repeat</keyword>
<dbReference type="PANTHER" id="PTHR24123:SF49">
    <property type="entry name" value="ANKYRIN-2-LIKE ISOFORM X1"/>
    <property type="match status" value="1"/>
</dbReference>
<sequence>MAPGKTDFPVSGARPKHKESTSLSQAGAPSQEEAAARLSGPAEVTPVHKPKPARACEDSDTEYFDCRQGLSDFSETETEELKRTTDMTFHSEELLYHFEHTEGAAELSDDRGHLLTTGEEEYTDSPIILEPDEGDWQEEDEMAMPSSVSIVESLEELPPREEAKYEDDEDSLGREIAEELGLLSDSSEEEVLTTRVVRRRVIIQGDDIPEISPQTVTEEQYTDEHGNMVVKKITRKIIRKYMSADGVEREEVMVEGSQQELVSVEEGDGYSKVVKRTVVRSEGDQMEVTFSEPLPVGGATTSEFEAEPVQGRKVSKVIKTTVVQGERMEKHMGDPTLATDLPSAKDDFQQDPDA</sequence>
<dbReference type="Proteomes" id="UP000829720">
    <property type="component" value="Unassembled WGS sequence"/>
</dbReference>
<reference evidence="4" key="1">
    <citation type="submission" date="2021-01" db="EMBL/GenBank/DDBJ databases">
        <authorList>
            <person name="Zahm M."/>
            <person name="Roques C."/>
            <person name="Cabau C."/>
            <person name="Klopp C."/>
            <person name="Donnadieu C."/>
            <person name="Jouanno E."/>
            <person name="Lampietro C."/>
            <person name="Louis A."/>
            <person name="Herpin A."/>
            <person name="Echchiki A."/>
            <person name="Berthelot C."/>
            <person name="Parey E."/>
            <person name="Roest-Crollius H."/>
            <person name="Braasch I."/>
            <person name="Postlethwait J."/>
            <person name="Bobe J."/>
            <person name="Montfort J."/>
            <person name="Bouchez O."/>
            <person name="Begum T."/>
            <person name="Mejri S."/>
            <person name="Adams A."/>
            <person name="Chen W.-J."/>
            <person name="Guiguen Y."/>
        </authorList>
    </citation>
    <scope>NUCLEOTIDE SEQUENCE</scope>
    <source>
        <tissue evidence="4">Blood</tissue>
    </source>
</reference>
<dbReference type="PANTHER" id="PTHR24123">
    <property type="entry name" value="ANKYRIN REPEAT-CONTAINING"/>
    <property type="match status" value="1"/>
</dbReference>
<evidence type="ECO:0000313" key="4">
    <source>
        <dbReference type="EMBL" id="KAI1888267.1"/>
    </source>
</evidence>
<evidence type="ECO:0000256" key="2">
    <source>
        <dbReference type="ARBA" id="ARBA00023043"/>
    </source>
</evidence>
<dbReference type="OrthoDB" id="20872at2759"/>
<gene>
    <name evidence="4" type="ORF">AGOR_G00183260</name>
</gene>